<dbReference type="RefSeq" id="WP_208003909.1">
    <property type="nucleotide sequence ID" value="NZ_JAGDFX010000002.1"/>
</dbReference>
<keyword evidence="2" id="KW-1185">Reference proteome</keyword>
<reference evidence="1 2" key="1">
    <citation type="submission" date="2021-03" db="EMBL/GenBank/DDBJ databases">
        <title>Oceanisphaera sp. nov., isolated from the intestine.</title>
        <authorList>
            <person name="Zhao L.-H."/>
            <person name="Shi L.-F."/>
        </authorList>
    </citation>
    <scope>NUCLEOTIDE SEQUENCE [LARGE SCALE GENOMIC DNA]</scope>
    <source>
        <strain evidence="1 2">DM8</strain>
    </source>
</reference>
<dbReference type="Proteomes" id="UP000664882">
    <property type="component" value="Unassembled WGS sequence"/>
</dbReference>
<name>A0ABS3NCJ5_9GAMM</name>
<comment type="caution">
    <text evidence="1">The sequence shown here is derived from an EMBL/GenBank/DDBJ whole genome shotgun (WGS) entry which is preliminary data.</text>
</comment>
<sequence length="125" mass="13642">MTPHQVKLWQLLALPAWQCAHPERLPFAPLPAVPAADVLIVLGQGKILPASFSGDIMCALSLTDSQLQVMDEAAWLAEDKPSAPILLGFNITSSVEAFSWHASLPLSATDKKALWSRLCHLYFAH</sequence>
<evidence type="ECO:0000313" key="2">
    <source>
        <dbReference type="Proteomes" id="UP000664882"/>
    </source>
</evidence>
<dbReference type="EMBL" id="JAGDFX010000002">
    <property type="protein sequence ID" value="MBO1518317.1"/>
    <property type="molecule type" value="Genomic_DNA"/>
</dbReference>
<protein>
    <submittedName>
        <fullName evidence="1">DNA polymerase III subunit psi</fullName>
    </submittedName>
</protein>
<evidence type="ECO:0000313" key="1">
    <source>
        <dbReference type="EMBL" id="MBO1518317.1"/>
    </source>
</evidence>
<proteinExistence type="predicted"/>
<gene>
    <name evidence="1" type="ORF">J3U76_01500</name>
</gene>
<accession>A0ABS3NCJ5</accession>
<organism evidence="1 2">
    <name type="scientific">Oceanisphaera pacifica</name>
    <dbReference type="NCBI Taxonomy" id="2818389"/>
    <lineage>
        <taxon>Bacteria</taxon>
        <taxon>Pseudomonadati</taxon>
        <taxon>Pseudomonadota</taxon>
        <taxon>Gammaproteobacteria</taxon>
        <taxon>Aeromonadales</taxon>
        <taxon>Aeromonadaceae</taxon>
        <taxon>Oceanisphaera</taxon>
    </lineage>
</organism>